<dbReference type="VEuPathDB" id="FungiDB:AAP_02834"/>
<comment type="caution">
    <text evidence="3">The sequence shown here is derived from an EMBL/GenBank/DDBJ whole genome shotgun (WGS) entry which is preliminary data.</text>
</comment>
<keyword evidence="2" id="KW-1133">Transmembrane helix</keyword>
<dbReference type="OrthoDB" id="10501727at2759"/>
<feature type="transmembrane region" description="Helical" evidence="2">
    <location>
        <begin position="135"/>
        <end position="163"/>
    </location>
</feature>
<accession>A0A162IFP5</accession>
<feature type="region of interest" description="Disordered" evidence="1">
    <location>
        <begin position="1"/>
        <end position="20"/>
    </location>
</feature>
<evidence type="ECO:0000313" key="3">
    <source>
        <dbReference type="EMBL" id="KZZ92753.1"/>
    </source>
</evidence>
<proteinExistence type="predicted"/>
<dbReference type="Proteomes" id="UP000242877">
    <property type="component" value="Unassembled WGS sequence"/>
</dbReference>
<dbReference type="AlphaFoldDB" id="A0A162IFP5"/>
<feature type="compositionally biased region" description="Basic and acidic residues" evidence="1">
    <location>
        <begin position="1"/>
        <end position="13"/>
    </location>
</feature>
<gene>
    <name evidence="3" type="ORF">AAP_02834</name>
</gene>
<dbReference type="EMBL" id="AZGZ01000010">
    <property type="protein sequence ID" value="KZZ92753.1"/>
    <property type="molecule type" value="Genomic_DNA"/>
</dbReference>
<sequence length="171" mass="18847">MGDAGVRDTEKQRSNSWTQESYRTIRYPDPLVTATLSKASLPACGVRLSHDSSETASTIWGKHDLEKQEFASSPYLSEPLCSNDPKSKSRIYSNRGVSRHHAVQPAPRSTCSLLAESLKNGFNAVMEWIPAIEGFLMVVIKLLAMSILPVLMIALVVIVMLWIGMLARSGK</sequence>
<reference evidence="3 4" key="1">
    <citation type="journal article" date="2016" name="Genome Biol. Evol.">
        <title>Divergent and convergent evolution of fungal pathogenicity.</title>
        <authorList>
            <person name="Shang Y."/>
            <person name="Xiao G."/>
            <person name="Zheng P."/>
            <person name="Cen K."/>
            <person name="Zhan S."/>
            <person name="Wang C."/>
        </authorList>
    </citation>
    <scope>NUCLEOTIDE SEQUENCE [LARGE SCALE GENOMIC DNA]</scope>
    <source>
        <strain evidence="3 4">ARSEF 7405</strain>
    </source>
</reference>
<protein>
    <submittedName>
        <fullName evidence="3">Uncharacterized protein</fullName>
    </submittedName>
</protein>
<organism evidence="3 4">
    <name type="scientific">Ascosphaera apis ARSEF 7405</name>
    <dbReference type="NCBI Taxonomy" id="392613"/>
    <lineage>
        <taxon>Eukaryota</taxon>
        <taxon>Fungi</taxon>
        <taxon>Dikarya</taxon>
        <taxon>Ascomycota</taxon>
        <taxon>Pezizomycotina</taxon>
        <taxon>Eurotiomycetes</taxon>
        <taxon>Eurotiomycetidae</taxon>
        <taxon>Onygenales</taxon>
        <taxon>Ascosphaeraceae</taxon>
        <taxon>Ascosphaera</taxon>
    </lineage>
</organism>
<name>A0A162IFP5_9EURO</name>
<evidence type="ECO:0000256" key="1">
    <source>
        <dbReference type="SAM" id="MobiDB-lite"/>
    </source>
</evidence>
<evidence type="ECO:0000313" key="4">
    <source>
        <dbReference type="Proteomes" id="UP000242877"/>
    </source>
</evidence>
<keyword evidence="2" id="KW-0812">Transmembrane</keyword>
<keyword evidence="2" id="KW-0472">Membrane</keyword>
<evidence type="ECO:0000256" key="2">
    <source>
        <dbReference type="SAM" id="Phobius"/>
    </source>
</evidence>
<keyword evidence="4" id="KW-1185">Reference proteome</keyword>